<keyword evidence="2" id="KW-0479">Metal-binding</keyword>
<dbReference type="InterPro" id="IPR008584">
    <property type="entry name" value="CXXC_Zn-binding_euk"/>
</dbReference>
<comment type="caution">
    <text evidence="4">The sequence shown here is derived from an EMBL/GenBank/DDBJ whole genome shotgun (WGS) entry which is preliminary data.</text>
</comment>
<name>A0A8H6F1I5_CANAX</name>
<evidence type="ECO:0000256" key="3">
    <source>
        <dbReference type="ARBA" id="ARBA00022833"/>
    </source>
</evidence>
<dbReference type="AlphaFoldDB" id="A0A8H6F1I5"/>
<dbReference type="SUPFAM" id="SSF141678">
    <property type="entry name" value="MAL13P1.257-like"/>
    <property type="match status" value="1"/>
</dbReference>
<dbReference type="Pfam" id="PF05907">
    <property type="entry name" value="CXXC_Zn-b_euk"/>
    <property type="match status" value="1"/>
</dbReference>
<evidence type="ECO:0008006" key="6">
    <source>
        <dbReference type="Google" id="ProtNLM"/>
    </source>
</evidence>
<sequence>MVKFLLKASAELSNVTGLEPSDTPEHPYEYTFQIECTKCRTTHDKDIQINQYEKHEISGSRGEASFKLSTTEDSVNDKASATILEIDARGIDFLKFIPIGEFSAVGSETNTKFADIDLSEGEWYDVDEKSNDEVSIVDVSWEISRS</sequence>
<dbReference type="EMBL" id="JABWAD010000060">
    <property type="protein sequence ID" value="KAF6063903.1"/>
    <property type="molecule type" value="Genomic_DNA"/>
</dbReference>
<gene>
    <name evidence="4" type="ORF">FOB64_005499</name>
</gene>
<dbReference type="Proteomes" id="UP000536275">
    <property type="component" value="Unassembled WGS sequence"/>
</dbReference>
<proteinExistence type="inferred from homology"/>
<evidence type="ECO:0000256" key="2">
    <source>
        <dbReference type="ARBA" id="ARBA00022723"/>
    </source>
</evidence>
<dbReference type="PANTHER" id="PTHR12857">
    <property type="entry name" value="CXXC MOTIF CONTAINING ZINC BINDING PROTEIN"/>
    <property type="match status" value="1"/>
</dbReference>
<accession>A0A8H6F1I5</accession>
<evidence type="ECO:0000256" key="1">
    <source>
        <dbReference type="ARBA" id="ARBA00007818"/>
    </source>
</evidence>
<protein>
    <recommendedName>
        <fullName evidence="6">DUF866 domain-containing protein</fullName>
    </recommendedName>
</protein>
<keyword evidence="3" id="KW-0862">Zinc</keyword>
<evidence type="ECO:0000313" key="4">
    <source>
        <dbReference type="EMBL" id="KAF6063903.1"/>
    </source>
</evidence>
<reference evidence="4 5" key="1">
    <citation type="submission" date="2020-03" db="EMBL/GenBank/DDBJ databases">
        <title>FDA dAtabase for Regulatory Grade micrObial Sequences (FDA-ARGOS): Supporting development and validation of Infectious Disease Dx tests.</title>
        <authorList>
            <person name="Campos J."/>
            <person name="Goldberg B."/>
            <person name="Tallon L."/>
            <person name="Sadzewicz L."/>
            <person name="Vavikolanu K."/>
            <person name="Mehta A."/>
            <person name="Aluvathingal J."/>
            <person name="Nadendla S."/>
            <person name="Nandy P."/>
            <person name="Geyer C."/>
            <person name="Yan Y."/>
            <person name="Sichtig H."/>
        </authorList>
    </citation>
    <scope>NUCLEOTIDE SEQUENCE [LARGE SCALE GENOMIC DNA]</scope>
    <source>
        <strain evidence="4 5">FDAARGOS_656</strain>
    </source>
</reference>
<dbReference type="GO" id="GO:0008270">
    <property type="term" value="F:zinc ion binding"/>
    <property type="evidence" value="ECO:0007669"/>
    <property type="project" value="TreeGrafter"/>
</dbReference>
<evidence type="ECO:0000313" key="5">
    <source>
        <dbReference type="Proteomes" id="UP000536275"/>
    </source>
</evidence>
<comment type="similarity">
    <text evidence="1">Belongs to the UPF0587 family.</text>
</comment>
<organism evidence="4 5">
    <name type="scientific">Candida albicans</name>
    <name type="common">Yeast</name>
    <dbReference type="NCBI Taxonomy" id="5476"/>
    <lineage>
        <taxon>Eukaryota</taxon>
        <taxon>Fungi</taxon>
        <taxon>Dikarya</taxon>
        <taxon>Ascomycota</taxon>
        <taxon>Saccharomycotina</taxon>
        <taxon>Pichiomycetes</taxon>
        <taxon>Debaryomycetaceae</taxon>
        <taxon>Candida/Lodderomyces clade</taxon>
        <taxon>Candida</taxon>
    </lineage>
</organism>
<dbReference type="PANTHER" id="PTHR12857:SF0">
    <property type="entry name" value="CXXC MOTIF CONTAINING ZINC BINDING PROTEIN"/>
    <property type="match status" value="1"/>
</dbReference>